<reference evidence="3" key="1">
    <citation type="submission" date="2016-10" db="EMBL/GenBank/DDBJ databases">
        <authorList>
            <person name="Varghese N."/>
            <person name="Submissions S."/>
        </authorList>
    </citation>
    <scope>NUCLEOTIDE SEQUENCE [LARGE SCALE GENOMIC DNA]</scope>
    <source>
        <strain evidence="3">CGMCC 1.8895</strain>
    </source>
</reference>
<dbReference type="Proteomes" id="UP000199008">
    <property type="component" value="Unassembled WGS sequence"/>
</dbReference>
<gene>
    <name evidence="2" type="ORF">SAMN05216216_10560</name>
</gene>
<dbReference type="InterPro" id="IPR035218">
    <property type="entry name" value="DUF5327"/>
</dbReference>
<evidence type="ECO:0000313" key="2">
    <source>
        <dbReference type="EMBL" id="SDK59139.1"/>
    </source>
</evidence>
<organism evidence="2 3">
    <name type="scientific">Lacicoccus qingdaonensis</name>
    <dbReference type="NCBI Taxonomy" id="576118"/>
    <lineage>
        <taxon>Bacteria</taxon>
        <taxon>Bacillati</taxon>
        <taxon>Bacillota</taxon>
        <taxon>Bacilli</taxon>
        <taxon>Bacillales</taxon>
        <taxon>Salinicoccaceae</taxon>
        <taxon>Lacicoccus</taxon>
    </lineage>
</organism>
<proteinExistence type="predicted"/>
<keyword evidence="3" id="KW-1185">Reference proteome</keyword>
<dbReference type="RefSeq" id="WP_092985149.1">
    <property type="nucleotide sequence ID" value="NZ_FNFY01000005.1"/>
</dbReference>
<dbReference type="EMBL" id="FNFY01000005">
    <property type="protein sequence ID" value="SDK59139.1"/>
    <property type="molecule type" value="Genomic_DNA"/>
</dbReference>
<dbReference type="OrthoDB" id="2418541at2"/>
<feature type="region of interest" description="Disordered" evidence="1">
    <location>
        <begin position="71"/>
        <end position="93"/>
    </location>
</feature>
<feature type="compositionally biased region" description="Basic and acidic residues" evidence="1">
    <location>
        <begin position="83"/>
        <end position="93"/>
    </location>
</feature>
<name>A0A1G9D5E1_9BACL</name>
<dbReference type="AlphaFoldDB" id="A0A1G9D5E1"/>
<evidence type="ECO:0000313" key="3">
    <source>
        <dbReference type="Proteomes" id="UP000199008"/>
    </source>
</evidence>
<dbReference type="Pfam" id="PF17261">
    <property type="entry name" value="DUF5327"/>
    <property type="match status" value="1"/>
</dbReference>
<sequence length="93" mass="10447">MKQQIINQIKSELHMLEVSSLPHEFEKHLYAVETLVGVLKDQKPAPKNGAAIRDMDEKTAMTEKDEKMLELMGGRSKGSGPADDDKNDSIFDF</sequence>
<evidence type="ECO:0008006" key="4">
    <source>
        <dbReference type="Google" id="ProtNLM"/>
    </source>
</evidence>
<accession>A0A1G9D5E1</accession>
<dbReference type="STRING" id="576118.SAMN05216216_10560"/>
<evidence type="ECO:0000256" key="1">
    <source>
        <dbReference type="SAM" id="MobiDB-lite"/>
    </source>
</evidence>
<protein>
    <recommendedName>
        <fullName evidence="4">YwdI family protein</fullName>
    </recommendedName>
</protein>